<protein>
    <submittedName>
        <fullName evidence="6">F-box protein At1g55000</fullName>
    </submittedName>
</protein>
<dbReference type="Proteomes" id="UP000515151">
    <property type="component" value="Chromosome 7"/>
</dbReference>
<gene>
    <name evidence="6" type="primary">LOC116215448</name>
    <name evidence="3" type="ORF">CDL15_Pgr020232</name>
</gene>
<dbReference type="RefSeq" id="XP_031407020.1">
    <property type="nucleotide sequence ID" value="XM_031551160.1"/>
</dbReference>
<sequence length="262" mass="29234">MGCCGDEDDEEPQTFPQSSASPSSDMAPPSSFADLAISPMNSHFTALNCRDTLRLIFERLPIPDLARASCVCRVWNSVASDGDMLTRAFRAPWRMKAVVGAPSSGSFWRDNSIGKFAISHRIVRGDTVASLAVKYSVQVMDIKRLNNMMSDHGIYSRERLLIPISDPDILVNQTCYIELDQHAKREVAVLYLEGQPSIKSALVLKRTTSEQGRRRILDSLKRSMRVNDGTAQYYLSVSEGDPRAALSEFSEDLRWERQAGLV</sequence>
<dbReference type="GeneID" id="116215448"/>
<dbReference type="Pfam" id="PF12937">
    <property type="entry name" value="F-box-like"/>
    <property type="match status" value="1"/>
</dbReference>
<name>A0A218VRW5_PUNGR</name>
<dbReference type="SMART" id="SM00256">
    <property type="entry name" value="FBOX"/>
    <property type="match status" value="1"/>
</dbReference>
<dbReference type="EMBL" id="MTKT01006319">
    <property type="protein sequence ID" value="OWM62938.1"/>
    <property type="molecule type" value="Genomic_DNA"/>
</dbReference>
<organism evidence="3 4">
    <name type="scientific">Punica granatum</name>
    <name type="common">Pomegranate</name>
    <dbReference type="NCBI Taxonomy" id="22663"/>
    <lineage>
        <taxon>Eukaryota</taxon>
        <taxon>Viridiplantae</taxon>
        <taxon>Streptophyta</taxon>
        <taxon>Embryophyta</taxon>
        <taxon>Tracheophyta</taxon>
        <taxon>Spermatophyta</taxon>
        <taxon>Magnoliopsida</taxon>
        <taxon>eudicotyledons</taxon>
        <taxon>Gunneridae</taxon>
        <taxon>Pentapetalae</taxon>
        <taxon>rosids</taxon>
        <taxon>malvids</taxon>
        <taxon>Myrtales</taxon>
        <taxon>Lythraceae</taxon>
        <taxon>Punica</taxon>
    </lineage>
</organism>
<dbReference type="SMART" id="SM00257">
    <property type="entry name" value="LysM"/>
    <property type="match status" value="1"/>
</dbReference>
<accession>A0A218VRW5</accession>
<dbReference type="InterPro" id="IPR045030">
    <property type="entry name" value="LYSM1-4"/>
</dbReference>
<evidence type="ECO:0000313" key="3">
    <source>
        <dbReference type="EMBL" id="OWM62938.1"/>
    </source>
</evidence>
<dbReference type="PANTHER" id="PTHR20932:SF8">
    <property type="entry name" value="LD22649P"/>
    <property type="match status" value="1"/>
</dbReference>
<dbReference type="PROSITE" id="PS51782">
    <property type="entry name" value="LYSM"/>
    <property type="match status" value="1"/>
</dbReference>
<reference evidence="4" key="1">
    <citation type="journal article" date="2017" name="Plant J.">
        <title>The pomegranate (Punica granatum L.) genome and the genomics of punicalagin biosynthesis.</title>
        <authorList>
            <person name="Qin G."/>
            <person name="Xu C."/>
            <person name="Ming R."/>
            <person name="Tang H."/>
            <person name="Guyot R."/>
            <person name="Kramer E.M."/>
            <person name="Hu Y."/>
            <person name="Yi X."/>
            <person name="Qi Y."/>
            <person name="Xu X."/>
            <person name="Gao Z."/>
            <person name="Pan H."/>
            <person name="Jian J."/>
            <person name="Tian Y."/>
            <person name="Yue Z."/>
            <person name="Xu Y."/>
        </authorList>
    </citation>
    <scope>NUCLEOTIDE SEQUENCE [LARGE SCALE GENOMIC DNA]</scope>
    <source>
        <strain evidence="4">cv. Dabenzi</strain>
    </source>
</reference>
<reference evidence="3" key="2">
    <citation type="submission" date="2017-06" db="EMBL/GenBank/DDBJ databases">
        <title>The pomegranate genome and the genomics of punicalagin biosynthesis.</title>
        <authorList>
            <person name="Xu C."/>
        </authorList>
    </citation>
    <scope>NUCLEOTIDE SEQUENCE [LARGE SCALE GENOMIC DNA]</scope>
    <source>
        <tissue evidence="3">Fresh leaf</tissue>
    </source>
</reference>
<proteinExistence type="predicted"/>
<dbReference type="OrthoDB" id="538216at2759"/>
<dbReference type="Gene3D" id="3.10.350.10">
    <property type="entry name" value="LysM domain"/>
    <property type="match status" value="1"/>
</dbReference>
<feature type="compositionally biased region" description="Low complexity" evidence="1">
    <location>
        <begin position="18"/>
        <end position="28"/>
    </location>
</feature>
<feature type="region of interest" description="Disordered" evidence="1">
    <location>
        <begin position="1"/>
        <end position="28"/>
    </location>
</feature>
<dbReference type="InterPro" id="IPR036047">
    <property type="entry name" value="F-box-like_dom_sf"/>
</dbReference>
<evidence type="ECO:0000313" key="4">
    <source>
        <dbReference type="Proteomes" id="UP000197138"/>
    </source>
</evidence>
<dbReference type="Pfam" id="PF01476">
    <property type="entry name" value="LysM"/>
    <property type="match status" value="1"/>
</dbReference>
<reference evidence="6" key="4">
    <citation type="submission" date="2025-04" db="UniProtKB">
        <authorList>
            <consortium name="RefSeq"/>
        </authorList>
    </citation>
    <scope>IDENTIFICATION</scope>
    <source>
        <tissue evidence="6">Leaf</tissue>
    </source>
</reference>
<dbReference type="Proteomes" id="UP000197138">
    <property type="component" value="Unassembled WGS sequence"/>
</dbReference>
<feature type="compositionally biased region" description="Acidic residues" evidence="1">
    <location>
        <begin position="1"/>
        <end position="12"/>
    </location>
</feature>
<dbReference type="SUPFAM" id="SSF54106">
    <property type="entry name" value="LysM domain"/>
    <property type="match status" value="1"/>
</dbReference>
<dbReference type="PANTHER" id="PTHR20932">
    <property type="entry name" value="LYSM AND PUTATIVE PEPTIDOGLYCAN-BINDING DOMAIN-CONTAINING PROTEIN"/>
    <property type="match status" value="1"/>
</dbReference>
<dbReference type="InterPro" id="IPR036779">
    <property type="entry name" value="LysM_dom_sf"/>
</dbReference>
<dbReference type="InterPro" id="IPR001810">
    <property type="entry name" value="F-box_dom"/>
</dbReference>
<evidence type="ECO:0000313" key="5">
    <source>
        <dbReference type="Proteomes" id="UP000515151"/>
    </source>
</evidence>
<dbReference type="CDD" id="cd09917">
    <property type="entry name" value="F-box_SF"/>
    <property type="match status" value="1"/>
</dbReference>
<dbReference type="SUPFAM" id="SSF81383">
    <property type="entry name" value="F-box domain"/>
    <property type="match status" value="1"/>
</dbReference>
<dbReference type="CDD" id="cd00118">
    <property type="entry name" value="LysM"/>
    <property type="match status" value="1"/>
</dbReference>
<dbReference type="InterPro" id="IPR018392">
    <property type="entry name" value="LysM"/>
</dbReference>
<dbReference type="AlphaFoldDB" id="A0A218VRW5"/>
<reference evidence="5" key="3">
    <citation type="journal article" date="2020" name="Plant Biotechnol. J.">
        <title>The pomegranate (Punica granatum L.) draft genome dissects genetic divergence between soft- and hard-seeded cultivars.</title>
        <authorList>
            <person name="Luo X."/>
            <person name="Li H."/>
            <person name="Wu Z."/>
            <person name="Yao W."/>
            <person name="Zhao P."/>
            <person name="Cao D."/>
            <person name="Yu H."/>
            <person name="Li K."/>
            <person name="Poudel K."/>
            <person name="Zhao D."/>
            <person name="Zhang F."/>
            <person name="Xia X."/>
            <person name="Chen L."/>
            <person name="Wang Q."/>
            <person name="Jing D."/>
            <person name="Cao S."/>
        </authorList>
    </citation>
    <scope>NUCLEOTIDE SEQUENCE [LARGE SCALE GENOMIC DNA]</scope>
</reference>
<feature type="domain" description="LysM" evidence="2">
    <location>
        <begin position="118"/>
        <end position="162"/>
    </location>
</feature>
<evidence type="ECO:0000259" key="2">
    <source>
        <dbReference type="PROSITE" id="PS51782"/>
    </source>
</evidence>
<keyword evidence="5" id="KW-1185">Reference proteome</keyword>
<dbReference type="Gene3D" id="1.20.1280.50">
    <property type="match status" value="1"/>
</dbReference>
<evidence type="ECO:0000313" key="6">
    <source>
        <dbReference type="RefSeq" id="XP_031407020.1"/>
    </source>
</evidence>
<evidence type="ECO:0000256" key="1">
    <source>
        <dbReference type="SAM" id="MobiDB-lite"/>
    </source>
</evidence>